<evidence type="ECO:0000256" key="1">
    <source>
        <dbReference type="RuleBase" id="RU367090"/>
    </source>
</evidence>
<name>A0A194QPL6_PAPXU</name>
<feature type="compositionally biased region" description="Polar residues" evidence="2">
    <location>
        <begin position="13"/>
        <end position="24"/>
    </location>
</feature>
<feature type="domain" description="E3 ubiquitin-protein ligase listerin N-terminal" evidence="3">
    <location>
        <begin position="63"/>
        <end position="282"/>
    </location>
</feature>
<dbReference type="STRING" id="66420.A0A194QPL6"/>
<dbReference type="GO" id="GO:0008270">
    <property type="term" value="F:zinc ion binding"/>
    <property type="evidence" value="ECO:0007669"/>
    <property type="project" value="UniProtKB-KW"/>
</dbReference>
<comment type="catalytic activity">
    <reaction evidence="1">
        <text>S-ubiquitinyl-[E2 ubiquitin-conjugating enzyme]-L-cysteine + [acceptor protein]-L-lysine = [E2 ubiquitin-conjugating enzyme]-L-cysteine + N(6)-ubiquitinyl-[acceptor protein]-L-lysine.</text>
        <dbReference type="EC" id="2.3.2.27"/>
    </reaction>
</comment>
<dbReference type="InterPro" id="IPR054476">
    <property type="entry name" value="Ltn1_N"/>
</dbReference>
<comment type="pathway">
    <text evidence="1">Protein modification; protein ubiquitination.</text>
</comment>
<proteinExistence type="inferred from homology"/>
<sequence>MGGKSKRDRTKNNARPSSSGRSAELLISSTKDSAIFGITTGKPLTPIFPTLAAVNIEHGLNTEYALCFKKFNKKDPITKTKALQELLELMRHSATEEAVAALPAWAHFYPILSVDMDRKVREYTQACQAALAARAGRQLAPQLRRLLPAWLLAACDDYGPARHHAHTALMNTFPEEKLGEAISFCREEIIGVLRDNISSGGEGRLLLKTEEEERKAHGRFIVASSLGALALVGAALPAARSDWLWAALQPLLRARAFWALAHAHDHRLRAAWYGMVGSVWARFGARVDADCSRRAWRALLAPPPAAPTPTVTLPAAPTPTETMPAAPIASAAQAAPAADTPHRWAALLLLVHNAQEWRAWADDKDLALLVKRIHELLQNGGWGDAARLAELLLALLPALPSAARTARFYMDLFDSMLIG</sequence>
<keyword evidence="1" id="KW-0808">Transferase</keyword>
<dbReference type="PANTHER" id="PTHR12389:SF0">
    <property type="entry name" value="E3 UBIQUITIN-PROTEIN LIGASE LISTERIN"/>
    <property type="match status" value="1"/>
</dbReference>
<dbReference type="Proteomes" id="UP000053268">
    <property type="component" value="Unassembled WGS sequence"/>
</dbReference>
<evidence type="ECO:0000313" key="4">
    <source>
        <dbReference type="EMBL" id="KPJ05421.1"/>
    </source>
</evidence>
<dbReference type="PANTHER" id="PTHR12389">
    <property type="entry name" value="ZINC FINGER PROTEIN 294"/>
    <property type="match status" value="1"/>
</dbReference>
<dbReference type="AlphaFoldDB" id="A0A194QPL6"/>
<dbReference type="Pfam" id="PF22958">
    <property type="entry name" value="Ltn1_1st"/>
    <property type="match status" value="1"/>
</dbReference>
<accession>A0A194QPL6</accession>
<dbReference type="GO" id="GO:0061630">
    <property type="term" value="F:ubiquitin protein ligase activity"/>
    <property type="evidence" value="ECO:0007669"/>
    <property type="project" value="UniProtKB-UniRule"/>
</dbReference>
<keyword evidence="1" id="KW-0479">Metal-binding</keyword>
<evidence type="ECO:0000313" key="5">
    <source>
        <dbReference type="Proteomes" id="UP000053268"/>
    </source>
</evidence>
<reference evidence="4 5" key="1">
    <citation type="journal article" date="2015" name="Nat. Commun.">
        <title>Outbred genome sequencing and CRISPR/Cas9 gene editing in butterflies.</title>
        <authorList>
            <person name="Li X."/>
            <person name="Fan D."/>
            <person name="Zhang W."/>
            <person name="Liu G."/>
            <person name="Zhang L."/>
            <person name="Zhao L."/>
            <person name="Fang X."/>
            <person name="Chen L."/>
            <person name="Dong Y."/>
            <person name="Chen Y."/>
            <person name="Ding Y."/>
            <person name="Zhao R."/>
            <person name="Feng M."/>
            <person name="Zhu Y."/>
            <person name="Feng Y."/>
            <person name="Jiang X."/>
            <person name="Zhu D."/>
            <person name="Xiang H."/>
            <person name="Feng X."/>
            <person name="Li S."/>
            <person name="Wang J."/>
            <person name="Zhang G."/>
            <person name="Kronforst M.R."/>
            <person name="Wang W."/>
        </authorList>
    </citation>
    <scope>NUCLEOTIDE SEQUENCE [LARGE SCALE GENOMIC DNA]</scope>
    <source>
        <strain evidence="4">Ya'a_city_454_Px</strain>
        <tissue evidence="4">Whole body</tissue>
    </source>
</reference>
<comment type="similarity">
    <text evidence="1">Belongs to the LTN1 family.</text>
</comment>
<comment type="subunit">
    <text evidence="1">Component of the ribosome quality control complex (RQC).</text>
</comment>
<keyword evidence="1" id="KW-0833">Ubl conjugation pathway</keyword>
<protein>
    <recommendedName>
        <fullName evidence="1">E3 ubiquitin-protein ligase listerin</fullName>
        <ecNumber evidence="1">2.3.2.27</ecNumber>
    </recommendedName>
    <alternativeName>
        <fullName evidence="1">RING-type E3 ubiquitin transferase listerin</fullName>
    </alternativeName>
</protein>
<dbReference type="InterPro" id="IPR039795">
    <property type="entry name" value="LTN1/Rkr1"/>
</dbReference>
<comment type="function">
    <text evidence="1">E3 ubiquitin-protein ligase. Component of the ribosome quality control complex (RQC), a ribosome-associated complex that mediates ubiquitination and extraction of incompletely synthesized nascent chains for proteasomal degradation.</text>
</comment>
<keyword evidence="1" id="KW-0862">Zinc</keyword>
<keyword evidence="1" id="KW-0863">Zinc-finger</keyword>
<organism evidence="4 5">
    <name type="scientific">Papilio xuthus</name>
    <name type="common">Asian swallowtail butterfly</name>
    <dbReference type="NCBI Taxonomy" id="66420"/>
    <lineage>
        <taxon>Eukaryota</taxon>
        <taxon>Metazoa</taxon>
        <taxon>Ecdysozoa</taxon>
        <taxon>Arthropoda</taxon>
        <taxon>Hexapoda</taxon>
        <taxon>Insecta</taxon>
        <taxon>Pterygota</taxon>
        <taxon>Neoptera</taxon>
        <taxon>Endopterygota</taxon>
        <taxon>Lepidoptera</taxon>
        <taxon>Glossata</taxon>
        <taxon>Ditrysia</taxon>
        <taxon>Papilionoidea</taxon>
        <taxon>Papilionidae</taxon>
        <taxon>Papilioninae</taxon>
        <taxon>Papilio</taxon>
    </lineage>
</organism>
<dbReference type="GO" id="GO:0016567">
    <property type="term" value="P:protein ubiquitination"/>
    <property type="evidence" value="ECO:0007669"/>
    <property type="project" value="UniProtKB-UniPathway"/>
</dbReference>
<evidence type="ECO:0000259" key="3">
    <source>
        <dbReference type="Pfam" id="PF22958"/>
    </source>
</evidence>
<gene>
    <name evidence="4" type="ORF">RR46_02057</name>
</gene>
<feature type="region of interest" description="Disordered" evidence="2">
    <location>
        <begin position="1"/>
        <end position="24"/>
    </location>
</feature>
<dbReference type="UniPathway" id="UPA00143"/>
<dbReference type="GO" id="GO:0043023">
    <property type="term" value="F:ribosomal large subunit binding"/>
    <property type="evidence" value="ECO:0007669"/>
    <property type="project" value="TreeGrafter"/>
</dbReference>
<dbReference type="EC" id="2.3.2.27" evidence="1"/>
<dbReference type="GO" id="GO:0005829">
    <property type="term" value="C:cytosol"/>
    <property type="evidence" value="ECO:0007669"/>
    <property type="project" value="UniProtKB-UniRule"/>
</dbReference>
<dbReference type="GO" id="GO:1990116">
    <property type="term" value="P:ribosome-associated ubiquitin-dependent protein catabolic process"/>
    <property type="evidence" value="ECO:0007669"/>
    <property type="project" value="UniProtKB-UniRule"/>
</dbReference>
<dbReference type="GO" id="GO:1990112">
    <property type="term" value="C:RQC complex"/>
    <property type="evidence" value="ECO:0007669"/>
    <property type="project" value="UniProtKB-UniRule"/>
</dbReference>
<dbReference type="EMBL" id="KQ458714">
    <property type="protein sequence ID" value="KPJ05421.1"/>
    <property type="molecule type" value="Genomic_DNA"/>
</dbReference>
<dbReference type="GO" id="GO:0072344">
    <property type="term" value="P:rescue of stalled ribosome"/>
    <property type="evidence" value="ECO:0007669"/>
    <property type="project" value="UniProtKB-UniRule"/>
</dbReference>
<keyword evidence="5" id="KW-1185">Reference proteome</keyword>
<evidence type="ECO:0000256" key="2">
    <source>
        <dbReference type="SAM" id="MobiDB-lite"/>
    </source>
</evidence>